<feature type="region of interest" description="Disordered" evidence="1">
    <location>
        <begin position="40"/>
        <end position="88"/>
    </location>
</feature>
<feature type="compositionally biased region" description="Acidic residues" evidence="1">
    <location>
        <begin position="44"/>
        <end position="53"/>
    </location>
</feature>
<protein>
    <submittedName>
        <fullName evidence="2">Uncharacterized protein</fullName>
    </submittedName>
</protein>
<evidence type="ECO:0000256" key="1">
    <source>
        <dbReference type="SAM" id="MobiDB-lite"/>
    </source>
</evidence>
<proteinExistence type="predicted"/>
<dbReference type="AlphaFoldDB" id="A0A8J2JXV5"/>
<organism evidence="2 3">
    <name type="scientific">Allacma fusca</name>
    <dbReference type="NCBI Taxonomy" id="39272"/>
    <lineage>
        <taxon>Eukaryota</taxon>
        <taxon>Metazoa</taxon>
        <taxon>Ecdysozoa</taxon>
        <taxon>Arthropoda</taxon>
        <taxon>Hexapoda</taxon>
        <taxon>Collembola</taxon>
        <taxon>Symphypleona</taxon>
        <taxon>Sminthuridae</taxon>
        <taxon>Allacma</taxon>
    </lineage>
</organism>
<sequence>MEEIEVRRQEERENRERVWRDWAAWVQAAAEQQRQELALVRPAEDEEREEEAQGNDVPGVEEGGDEAAEQVGRAHRLPTHGYNLRPRK</sequence>
<evidence type="ECO:0000313" key="2">
    <source>
        <dbReference type="EMBL" id="CAG7716094.1"/>
    </source>
</evidence>
<evidence type="ECO:0000313" key="3">
    <source>
        <dbReference type="Proteomes" id="UP000708208"/>
    </source>
</evidence>
<accession>A0A8J2JXV5</accession>
<dbReference type="EMBL" id="CAJVCH010035895">
    <property type="protein sequence ID" value="CAG7716094.1"/>
    <property type="molecule type" value="Genomic_DNA"/>
</dbReference>
<name>A0A8J2JXV5_9HEXA</name>
<gene>
    <name evidence="2" type="ORF">AFUS01_LOCUS5623</name>
</gene>
<keyword evidence="3" id="KW-1185">Reference proteome</keyword>
<comment type="caution">
    <text evidence="2">The sequence shown here is derived from an EMBL/GenBank/DDBJ whole genome shotgun (WGS) entry which is preliminary data.</text>
</comment>
<dbReference type="Proteomes" id="UP000708208">
    <property type="component" value="Unassembled WGS sequence"/>
</dbReference>
<reference evidence="2" key="1">
    <citation type="submission" date="2021-06" db="EMBL/GenBank/DDBJ databases">
        <authorList>
            <person name="Hodson N. C."/>
            <person name="Mongue J. A."/>
            <person name="Jaron S. K."/>
        </authorList>
    </citation>
    <scope>NUCLEOTIDE SEQUENCE</scope>
</reference>